<dbReference type="Proteomes" id="UP000245207">
    <property type="component" value="Unassembled WGS sequence"/>
</dbReference>
<evidence type="ECO:0000313" key="4">
    <source>
        <dbReference type="Proteomes" id="UP000245207"/>
    </source>
</evidence>
<dbReference type="InterPro" id="IPR044809">
    <property type="entry name" value="AUF1-like"/>
</dbReference>
<dbReference type="STRING" id="35608.A0A2U1LI00"/>
<proteinExistence type="predicted"/>
<dbReference type="AlphaFoldDB" id="A0A2U1LI00"/>
<keyword evidence="4" id="KW-1185">Reference proteome</keyword>
<organism evidence="3 4">
    <name type="scientific">Artemisia annua</name>
    <name type="common">Sweet wormwood</name>
    <dbReference type="NCBI Taxonomy" id="35608"/>
    <lineage>
        <taxon>Eukaryota</taxon>
        <taxon>Viridiplantae</taxon>
        <taxon>Streptophyta</taxon>
        <taxon>Embryophyta</taxon>
        <taxon>Tracheophyta</taxon>
        <taxon>Spermatophyta</taxon>
        <taxon>Magnoliopsida</taxon>
        <taxon>eudicotyledons</taxon>
        <taxon>Gunneridae</taxon>
        <taxon>Pentapetalae</taxon>
        <taxon>asterids</taxon>
        <taxon>campanulids</taxon>
        <taxon>Asterales</taxon>
        <taxon>Asteraceae</taxon>
        <taxon>Asteroideae</taxon>
        <taxon>Anthemideae</taxon>
        <taxon>Artemisiinae</taxon>
        <taxon>Artemisia</taxon>
    </lineage>
</organism>
<sequence>MSAIVRTVPDDESEDEFGDSSSFSHLPDEMVLQILRELIDLKTLCVCKLVCKRFFRIAHQVRTISFTAPSNFNWKTSDGRASIWSAIESLNSFKMVKSLSIEVPSSCHEGVNKRCSLFKWKIIKFGNKLDSFVFLSPNSVYHNKESHDNENGHEQVVEEGDVRITKKKRNIALQCLSDAVRSHSMMLICIENIPSLEKVVMTDSDKRWRISVSGGKIAEMRNGLSSAAAITDQILLRFSCKVSNCYVPLLELPVSGYVLKGVTLFLCERDDLPEGNDGSVTINDINDNLVDKEEAAYSEAMMEIFKNHSGGMEGQDTFVAYYVI</sequence>
<dbReference type="OrthoDB" id="1065058at2759"/>
<dbReference type="InterPro" id="IPR036047">
    <property type="entry name" value="F-box-like_dom_sf"/>
</dbReference>
<dbReference type="SUPFAM" id="SSF81383">
    <property type="entry name" value="F-box domain"/>
    <property type="match status" value="1"/>
</dbReference>
<feature type="region of interest" description="Disordered" evidence="1">
    <location>
        <begin position="1"/>
        <end position="21"/>
    </location>
</feature>
<evidence type="ECO:0000259" key="2">
    <source>
        <dbReference type="PROSITE" id="PS50181"/>
    </source>
</evidence>
<reference evidence="3 4" key="1">
    <citation type="journal article" date="2018" name="Mol. Plant">
        <title>The genome of Artemisia annua provides insight into the evolution of Asteraceae family and artemisinin biosynthesis.</title>
        <authorList>
            <person name="Shen Q."/>
            <person name="Zhang L."/>
            <person name="Liao Z."/>
            <person name="Wang S."/>
            <person name="Yan T."/>
            <person name="Shi P."/>
            <person name="Liu M."/>
            <person name="Fu X."/>
            <person name="Pan Q."/>
            <person name="Wang Y."/>
            <person name="Lv Z."/>
            <person name="Lu X."/>
            <person name="Zhang F."/>
            <person name="Jiang W."/>
            <person name="Ma Y."/>
            <person name="Chen M."/>
            <person name="Hao X."/>
            <person name="Li L."/>
            <person name="Tang Y."/>
            <person name="Lv G."/>
            <person name="Zhou Y."/>
            <person name="Sun X."/>
            <person name="Brodelius P.E."/>
            <person name="Rose J.K.C."/>
            <person name="Tang K."/>
        </authorList>
    </citation>
    <scope>NUCLEOTIDE SEQUENCE [LARGE SCALE GENOMIC DNA]</scope>
    <source>
        <strain evidence="4">cv. Huhao1</strain>
        <tissue evidence="3">Leaf</tissue>
    </source>
</reference>
<dbReference type="InterPro" id="IPR001810">
    <property type="entry name" value="F-box_dom"/>
</dbReference>
<name>A0A2U1LI00_ARTAN</name>
<evidence type="ECO:0000313" key="3">
    <source>
        <dbReference type="EMBL" id="PWA48602.1"/>
    </source>
</evidence>
<feature type="domain" description="F-box" evidence="2">
    <location>
        <begin position="20"/>
        <end position="77"/>
    </location>
</feature>
<dbReference type="Gene3D" id="1.20.1280.50">
    <property type="match status" value="1"/>
</dbReference>
<dbReference type="PANTHER" id="PTHR31215">
    <property type="entry name" value="OS05G0510400 PROTEIN-RELATED"/>
    <property type="match status" value="1"/>
</dbReference>
<gene>
    <name evidence="3" type="ORF">CTI12_AA473020</name>
</gene>
<dbReference type="Pfam" id="PF12937">
    <property type="entry name" value="F-box-like"/>
    <property type="match status" value="1"/>
</dbReference>
<protein>
    <submittedName>
        <fullName evidence="3">F-box domain, Leucine-rich repeat domain, L domain-like protein</fullName>
    </submittedName>
</protein>
<comment type="caution">
    <text evidence="3">The sequence shown here is derived from an EMBL/GenBank/DDBJ whole genome shotgun (WGS) entry which is preliminary data.</text>
</comment>
<accession>A0A2U1LI00</accession>
<evidence type="ECO:0000256" key="1">
    <source>
        <dbReference type="SAM" id="MobiDB-lite"/>
    </source>
</evidence>
<dbReference type="EMBL" id="PKPP01009294">
    <property type="protein sequence ID" value="PWA48602.1"/>
    <property type="molecule type" value="Genomic_DNA"/>
</dbReference>
<dbReference type="PROSITE" id="PS50181">
    <property type="entry name" value="FBOX"/>
    <property type="match status" value="1"/>
</dbReference>